<dbReference type="AlphaFoldDB" id="A0A4Z0BNP6"/>
<dbReference type="EMBL" id="SMLL01000004">
    <property type="protein sequence ID" value="TFY99558.1"/>
    <property type="molecule type" value="Genomic_DNA"/>
</dbReference>
<name>A0A4Z0BNP6_9BURK</name>
<keyword evidence="2" id="KW-1185">Reference proteome</keyword>
<reference evidence="1 2" key="1">
    <citation type="submission" date="2019-03" db="EMBL/GenBank/DDBJ databases">
        <title>Ramlibacter rhizophilus CCTCC AB2015357, whole genome shotgun sequence.</title>
        <authorList>
            <person name="Zhang X."/>
            <person name="Feng G."/>
            <person name="Zhu H."/>
        </authorList>
    </citation>
    <scope>NUCLEOTIDE SEQUENCE [LARGE SCALE GENOMIC DNA]</scope>
    <source>
        <strain evidence="1 2">CCTCC AB2015357</strain>
    </source>
</reference>
<dbReference type="InterPro" id="IPR000600">
    <property type="entry name" value="ROK"/>
</dbReference>
<organism evidence="1 2">
    <name type="scientific">Ramlibacter rhizophilus</name>
    <dbReference type="NCBI Taxonomy" id="1781167"/>
    <lineage>
        <taxon>Bacteria</taxon>
        <taxon>Pseudomonadati</taxon>
        <taxon>Pseudomonadota</taxon>
        <taxon>Betaproteobacteria</taxon>
        <taxon>Burkholderiales</taxon>
        <taxon>Comamonadaceae</taxon>
        <taxon>Ramlibacter</taxon>
    </lineage>
</organism>
<dbReference type="SUPFAM" id="SSF53067">
    <property type="entry name" value="Actin-like ATPase domain"/>
    <property type="match status" value="1"/>
</dbReference>
<comment type="caution">
    <text evidence="1">The sequence shown here is derived from an EMBL/GenBank/DDBJ whole genome shotgun (WGS) entry which is preliminary data.</text>
</comment>
<dbReference type="Pfam" id="PF00480">
    <property type="entry name" value="ROK"/>
    <property type="match status" value="1"/>
</dbReference>
<dbReference type="Proteomes" id="UP000297564">
    <property type="component" value="Unassembled WGS sequence"/>
</dbReference>
<proteinExistence type="predicted"/>
<evidence type="ECO:0000313" key="2">
    <source>
        <dbReference type="Proteomes" id="UP000297564"/>
    </source>
</evidence>
<dbReference type="PANTHER" id="PTHR18964">
    <property type="entry name" value="ROK (REPRESSOR, ORF, KINASE) FAMILY"/>
    <property type="match status" value="1"/>
</dbReference>
<dbReference type="InterPro" id="IPR043129">
    <property type="entry name" value="ATPase_NBD"/>
</dbReference>
<dbReference type="PANTHER" id="PTHR18964:SF169">
    <property type="entry name" value="N-ACETYLMANNOSAMINE KINASE"/>
    <property type="match status" value="1"/>
</dbReference>
<evidence type="ECO:0000313" key="1">
    <source>
        <dbReference type="EMBL" id="TFY99558.1"/>
    </source>
</evidence>
<accession>A0A4Z0BNP6</accession>
<sequence>MRACIDIGGTKVSVSLNDAARPLELLATRHEPTAHSGPPEAVALQCIRMVDEACAELRVDPAVVQAVGVAAPGPFVMRGDCIELATPNICGGLPGSGRQLPNDWRTAPIEAPLRRRFTRVRVENDAVAALEAERLWGALQGVEHCAYVTWSTGVGCGLCVGGKVLRGKNGNAGHLGHAFVSDNDQVVCGCGNVGDLEALVGGNSLERRLGEPAAALFARAAQGDAKALAMVDELCRVMGRALYDITAILDLQRISLGGPVFLMNQALLLPRLSTELHSHLPSMTEGCELVPAGLGRRTGDFGALALVG</sequence>
<protein>
    <submittedName>
        <fullName evidence="1">ROK family protein</fullName>
    </submittedName>
</protein>
<dbReference type="Gene3D" id="3.30.420.40">
    <property type="match status" value="2"/>
</dbReference>
<dbReference type="RefSeq" id="WP_135285101.1">
    <property type="nucleotide sequence ID" value="NZ_SMLL01000004.1"/>
</dbReference>
<gene>
    <name evidence="1" type="ORF">EZ242_10410</name>
</gene>
<dbReference type="OrthoDB" id="9810372at2"/>